<dbReference type="GO" id="GO:0005886">
    <property type="term" value="C:plasma membrane"/>
    <property type="evidence" value="ECO:0007669"/>
    <property type="project" value="TreeGrafter"/>
</dbReference>
<dbReference type="InterPro" id="IPR036250">
    <property type="entry name" value="AcylCo_DH-like_C"/>
</dbReference>
<dbReference type="PANTHER" id="PTHR43292">
    <property type="entry name" value="ACYL-COA DEHYDROGENASE"/>
    <property type="match status" value="1"/>
</dbReference>
<dbReference type="OrthoDB" id="2769798at2"/>
<dbReference type="PANTHER" id="PTHR43292:SF3">
    <property type="entry name" value="ACYL-COA DEHYDROGENASE FADE29"/>
    <property type="match status" value="1"/>
</dbReference>
<dbReference type="RefSeq" id="WP_150449234.1">
    <property type="nucleotide sequence ID" value="NZ_VYSA01000002.1"/>
</dbReference>
<protein>
    <submittedName>
        <fullName evidence="10">Acyl-CoA dehydrogenase</fullName>
    </submittedName>
</protein>
<dbReference type="SUPFAM" id="SSF47203">
    <property type="entry name" value="Acyl-CoA dehydrogenase C-terminal domain-like"/>
    <property type="match status" value="1"/>
</dbReference>
<evidence type="ECO:0000259" key="9">
    <source>
        <dbReference type="Pfam" id="PF02771"/>
    </source>
</evidence>
<organism evidence="10 11">
    <name type="scientific">Microbacterium rhizomatis</name>
    <dbReference type="NCBI Taxonomy" id="1631477"/>
    <lineage>
        <taxon>Bacteria</taxon>
        <taxon>Bacillati</taxon>
        <taxon>Actinomycetota</taxon>
        <taxon>Actinomycetes</taxon>
        <taxon>Micrococcales</taxon>
        <taxon>Microbacteriaceae</taxon>
        <taxon>Microbacterium</taxon>
    </lineage>
</organism>
<dbReference type="Pfam" id="PF02771">
    <property type="entry name" value="Acyl-CoA_dh_N"/>
    <property type="match status" value="1"/>
</dbReference>
<dbReference type="InterPro" id="IPR013786">
    <property type="entry name" value="AcylCoA_DH/ox_N"/>
</dbReference>
<proteinExistence type="inferred from homology"/>
<comment type="similarity">
    <text evidence="2 6">Belongs to the acyl-CoA dehydrogenase family.</text>
</comment>
<evidence type="ECO:0000259" key="8">
    <source>
        <dbReference type="Pfam" id="PF02770"/>
    </source>
</evidence>
<evidence type="ECO:0000256" key="1">
    <source>
        <dbReference type="ARBA" id="ARBA00001974"/>
    </source>
</evidence>
<gene>
    <name evidence="10" type="ORF">F6B43_12450</name>
</gene>
<dbReference type="SUPFAM" id="SSF56645">
    <property type="entry name" value="Acyl-CoA dehydrogenase NM domain-like"/>
    <property type="match status" value="1"/>
</dbReference>
<evidence type="ECO:0000256" key="3">
    <source>
        <dbReference type="ARBA" id="ARBA00022630"/>
    </source>
</evidence>
<reference evidence="11" key="1">
    <citation type="submission" date="2019-09" db="EMBL/GenBank/DDBJ databases">
        <title>Mumia zhuanghuii sp. nov. isolated from the intestinal contents of plateau pika (Ochotona curzoniae) in the Qinghai-Tibet plateau of China.</title>
        <authorList>
            <person name="Tian Z."/>
        </authorList>
    </citation>
    <scope>NUCLEOTIDE SEQUENCE [LARGE SCALE GENOMIC DNA]</scope>
    <source>
        <strain evidence="11">JCM 30598</strain>
    </source>
</reference>
<comment type="caution">
    <text evidence="10">The sequence shown here is derived from an EMBL/GenBank/DDBJ whole genome shotgun (WGS) entry which is preliminary data.</text>
</comment>
<keyword evidence="11" id="KW-1185">Reference proteome</keyword>
<evidence type="ECO:0000313" key="10">
    <source>
        <dbReference type="EMBL" id="KAA9108202.1"/>
    </source>
</evidence>
<dbReference type="EMBL" id="VYSA01000002">
    <property type="protein sequence ID" value="KAA9108202.1"/>
    <property type="molecule type" value="Genomic_DNA"/>
</dbReference>
<name>A0A5J5J0U0_9MICO</name>
<feature type="domain" description="Acyl-CoA dehydrogenase/oxidase C-terminal" evidence="7">
    <location>
        <begin position="239"/>
        <end position="398"/>
    </location>
</feature>
<dbReference type="Pfam" id="PF02770">
    <property type="entry name" value="Acyl-CoA_dh_M"/>
    <property type="match status" value="1"/>
</dbReference>
<dbReference type="InterPro" id="IPR009075">
    <property type="entry name" value="AcylCo_DH/oxidase_C"/>
</dbReference>
<dbReference type="Pfam" id="PF00441">
    <property type="entry name" value="Acyl-CoA_dh_1"/>
    <property type="match status" value="1"/>
</dbReference>
<dbReference type="Gene3D" id="1.10.540.10">
    <property type="entry name" value="Acyl-CoA dehydrogenase/oxidase, N-terminal domain"/>
    <property type="match status" value="1"/>
</dbReference>
<dbReference type="InterPro" id="IPR046373">
    <property type="entry name" value="Acyl-CoA_Oxase/DH_mid-dom_sf"/>
</dbReference>
<evidence type="ECO:0000256" key="6">
    <source>
        <dbReference type="RuleBase" id="RU362125"/>
    </source>
</evidence>
<dbReference type="FunFam" id="2.40.110.10:FF:000011">
    <property type="entry name" value="Acyl-CoA dehydrogenase FadE34"/>
    <property type="match status" value="1"/>
</dbReference>
<dbReference type="Proteomes" id="UP000325827">
    <property type="component" value="Unassembled WGS sequence"/>
</dbReference>
<feature type="domain" description="Acyl-CoA dehydrogenase/oxidase N-terminal" evidence="9">
    <location>
        <begin position="14"/>
        <end position="124"/>
    </location>
</feature>
<keyword evidence="3 6" id="KW-0285">Flavoprotein</keyword>
<sequence>MSGYPGSEIQSDTEIDDFRLEVREWLEAHVPAEPLPTWTDPAGFALHRDWERVLYEGGYAAIDWPSEYGGRDAGPRRSIVFGEEYYRAGAPERVNMGGLYLLGPVLMQHGTPEQCARWIPDILSCRTVWCQGFSEPESGSDLASLRTRADRDGDEFIVNGQKIWTSMGGFSDWIFALVRTDPVAGSIRKHDGITFLCIDLRSPGVEVRPLTMVDGTKGFAEIFFTDVRVPVENVVGEIGGGWRVAMSTLGFERGAVFGDHAKYSKDVGDLARLVAARGLEDDSAALDDLGRVLVETEVYRANVYRLADLAEQGVDLTATASINKIYWTQMQFDIFDTGLRLLEDDAAVVGDPSAIPGADDRTRLAWANWHHRYWYSRAAMIFGGTNEIQRNIISERVLGLPMESRK</sequence>
<evidence type="ECO:0000256" key="2">
    <source>
        <dbReference type="ARBA" id="ARBA00009347"/>
    </source>
</evidence>
<dbReference type="Gene3D" id="2.40.110.10">
    <property type="entry name" value="Butyryl-CoA Dehydrogenase, subunit A, domain 2"/>
    <property type="match status" value="1"/>
</dbReference>
<dbReference type="AlphaFoldDB" id="A0A5J5J0U0"/>
<evidence type="ECO:0000256" key="4">
    <source>
        <dbReference type="ARBA" id="ARBA00022827"/>
    </source>
</evidence>
<keyword evidence="5 6" id="KW-0560">Oxidoreductase</keyword>
<dbReference type="GO" id="GO:0050660">
    <property type="term" value="F:flavin adenine dinucleotide binding"/>
    <property type="evidence" value="ECO:0007669"/>
    <property type="project" value="InterPro"/>
</dbReference>
<dbReference type="InterPro" id="IPR006091">
    <property type="entry name" value="Acyl-CoA_Oxase/DH_mid-dom"/>
</dbReference>
<dbReference type="InterPro" id="IPR037069">
    <property type="entry name" value="AcylCoA_DH/ox_N_sf"/>
</dbReference>
<dbReference type="GO" id="GO:0016627">
    <property type="term" value="F:oxidoreductase activity, acting on the CH-CH group of donors"/>
    <property type="evidence" value="ECO:0007669"/>
    <property type="project" value="InterPro"/>
</dbReference>
<keyword evidence="4 6" id="KW-0274">FAD</keyword>
<dbReference type="InterPro" id="IPR052161">
    <property type="entry name" value="Mycobact_Acyl-CoA_DH"/>
</dbReference>
<evidence type="ECO:0000256" key="5">
    <source>
        <dbReference type="ARBA" id="ARBA00023002"/>
    </source>
</evidence>
<evidence type="ECO:0000259" key="7">
    <source>
        <dbReference type="Pfam" id="PF00441"/>
    </source>
</evidence>
<accession>A0A5J5J0U0</accession>
<dbReference type="InterPro" id="IPR009100">
    <property type="entry name" value="AcylCoA_DH/oxidase_NM_dom_sf"/>
</dbReference>
<evidence type="ECO:0000313" key="11">
    <source>
        <dbReference type="Proteomes" id="UP000325827"/>
    </source>
</evidence>
<feature type="domain" description="Acyl-CoA oxidase/dehydrogenase middle" evidence="8">
    <location>
        <begin position="130"/>
        <end position="227"/>
    </location>
</feature>
<dbReference type="Gene3D" id="1.20.140.10">
    <property type="entry name" value="Butyryl-CoA Dehydrogenase, subunit A, domain 3"/>
    <property type="match status" value="1"/>
</dbReference>
<comment type="cofactor">
    <cofactor evidence="1 6">
        <name>FAD</name>
        <dbReference type="ChEBI" id="CHEBI:57692"/>
    </cofactor>
</comment>